<evidence type="ECO:0000259" key="2">
    <source>
        <dbReference type="PROSITE" id="PS51031"/>
    </source>
</evidence>
<evidence type="ECO:0000313" key="5">
    <source>
        <dbReference type="RefSeq" id="XP_028138861.1"/>
    </source>
</evidence>
<dbReference type="EnsemblMetazoa" id="XM_028283060.2">
    <property type="protein sequence ID" value="XP_028138861.1"/>
    <property type="gene ID" value="LOC114333204"/>
</dbReference>
<dbReference type="OrthoDB" id="6910977at2759"/>
<organism evidence="5">
    <name type="scientific">Diabrotica virgifera virgifera</name>
    <name type="common">western corn rootworm</name>
    <dbReference type="NCBI Taxonomy" id="50390"/>
    <lineage>
        <taxon>Eukaryota</taxon>
        <taxon>Metazoa</taxon>
        <taxon>Ecdysozoa</taxon>
        <taxon>Arthropoda</taxon>
        <taxon>Hexapoda</taxon>
        <taxon>Insecta</taxon>
        <taxon>Pterygota</taxon>
        <taxon>Neoptera</taxon>
        <taxon>Endopterygota</taxon>
        <taxon>Coleoptera</taxon>
        <taxon>Polyphaga</taxon>
        <taxon>Cucujiformia</taxon>
        <taxon>Chrysomeloidea</taxon>
        <taxon>Chrysomelidae</taxon>
        <taxon>Galerucinae</taxon>
        <taxon>Diabroticina</taxon>
        <taxon>Diabroticites</taxon>
        <taxon>Diabrotica</taxon>
    </lineage>
</organism>
<dbReference type="Pfam" id="PF02944">
    <property type="entry name" value="BESS"/>
    <property type="match status" value="1"/>
</dbReference>
<sequence>MEVKIEVKDEFGEYDQKNVENQLYTDINAGELKNEPDYVETKINLGEIKDEPDYVETKVNLGEVKDEPDYVETTSSLQKKRTRSQDNYVKEIKKMKTVKPGSEAFAFSPKSTPRKKQKISSDVVRFARIMQILNHKNDSNPKEDEDGDKLFCLSLVKEIKKVPEHKRLRTKIEMLKVIMQNQNFPQVPQHQPNNLAYYG</sequence>
<accession>A0A6P7FRG5</accession>
<reference evidence="5" key="1">
    <citation type="submission" date="2025-04" db="UniProtKB">
        <authorList>
            <consortium name="RefSeq"/>
        </authorList>
    </citation>
    <scope>IDENTIFICATION</scope>
    <source>
        <tissue evidence="5">Whole insect</tissue>
    </source>
</reference>
<evidence type="ECO:0000256" key="1">
    <source>
        <dbReference type="PROSITE-ProRule" id="PRU00371"/>
    </source>
</evidence>
<evidence type="ECO:0000313" key="4">
    <source>
        <dbReference type="Proteomes" id="UP001652700"/>
    </source>
</evidence>
<keyword evidence="1" id="KW-0539">Nucleus</keyword>
<feature type="domain" description="BESS" evidence="2">
    <location>
        <begin position="145"/>
        <end position="184"/>
    </location>
</feature>
<dbReference type="Proteomes" id="UP001652700">
    <property type="component" value="Unplaced"/>
</dbReference>
<dbReference type="GeneID" id="114333204"/>
<dbReference type="GO" id="GO:0003677">
    <property type="term" value="F:DNA binding"/>
    <property type="evidence" value="ECO:0007669"/>
    <property type="project" value="InterPro"/>
</dbReference>
<name>A0A6P7FRG5_DIAVI</name>
<protein>
    <submittedName>
        <fullName evidence="5">Uncharacterized protein LOC114333204 isoform X4</fullName>
    </submittedName>
</protein>
<comment type="subcellular location">
    <subcellularLocation>
        <location evidence="1">Nucleus</location>
    </subcellularLocation>
</comment>
<dbReference type="AlphaFoldDB" id="A0A6P7FRG5"/>
<gene>
    <name evidence="5" type="primary">LOC114333204</name>
</gene>
<dbReference type="GO" id="GO:0005634">
    <property type="term" value="C:nucleus"/>
    <property type="evidence" value="ECO:0007669"/>
    <property type="project" value="UniProtKB-SubCell"/>
</dbReference>
<dbReference type="RefSeq" id="XP_028138861.1">
    <property type="nucleotide sequence ID" value="XM_028283060.1"/>
</dbReference>
<evidence type="ECO:0000313" key="3">
    <source>
        <dbReference type="EnsemblMetazoa" id="XP_028138861.1"/>
    </source>
</evidence>
<dbReference type="InterPro" id="IPR004210">
    <property type="entry name" value="BESS_motif"/>
</dbReference>
<dbReference type="PROSITE" id="PS51031">
    <property type="entry name" value="BESS"/>
    <property type="match status" value="1"/>
</dbReference>
<reference evidence="3" key="2">
    <citation type="submission" date="2025-05" db="UniProtKB">
        <authorList>
            <consortium name="EnsemblMetazoa"/>
        </authorList>
    </citation>
    <scope>IDENTIFICATION</scope>
</reference>
<keyword evidence="4" id="KW-1185">Reference proteome</keyword>
<proteinExistence type="predicted"/>